<proteinExistence type="predicted"/>
<name>A0A3P6DDA4_BRACM</name>
<organism evidence="1">
    <name type="scientific">Brassica campestris</name>
    <name type="common">Field mustard</name>
    <dbReference type="NCBI Taxonomy" id="3711"/>
    <lineage>
        <taxon>Eukaryota</taxon>
        <taxon>Viridiplantae</taxon>
        <taxon>Streptophyta</taxon>
        <taxon>Embryophyta</taxon>
        <taxon>Tracheophyta</taxon>
        <taxon>Spermatophyta</taxon>
        <taxon>Magnoliopsida</taxon>
        <taxon>eudicotyledons</taxon>
        <taxon>Gunneridae</taxon>
        <taxon>Pentapetalae</taxon>
        <taxon>rosids</taxon>
        <taxon>malvids</taxon>
        <taxon>Brassicales</taxon>
        <taxon>Brassicaceae</taxon>
        <taxon>Brassiceae</taxon>
        <taxon>Brassica</taxon>
    </lineage>
</organism>
<reference evidence="1" key="1">
    <citation type="submission" date="2018-11" db="EMBL/GenBank/DDBJ databases">
        <authorList>
            <consortium name="Genoscope - CEA"/>
            <person name="William W."/>
        </authorList>
    </citation>
    <scope>NUCLEOTIDE SEQUENCE</scope>
</reference>
<dbReference type="EMBL" id="LR031619">
    <property type="protein sequence ID" value="VDD25210.1"/>
    <property type="molecule type" value="Genomic_DNA"/>
</dbReference>
<protein>
    <submittedName>
        <fullName evidence="1">Uncharacterized protein</fullName>
    </submittedName>
</protein>
<dbReference type="AlphaFoldDB" id="A0A3P6DDA4"/>
<sequence length="120" mass="13842">MRKKKLVRLEMVRRSLRMRADIRIMKHLVTRDARLIPWSFSCRHSSSLQLGVFRFFFGRFISQYEDHKLSGVGANNLLSLNPPADTRNESGSVDDVNARDVAVGCSIAKLFALLKFWIIF</sequence>
<evidence type="ECO:0000313" key="1">
    <source>
        <dbReference type="EMBL" id="VDD25210.1"/>
    </source>
</evidence>
<accession>A0A3P6DDA4</accession>
<gene>
    <name evidence="1" type="ORF">BRASC79T46686Z</name>
</gene>